<keyword evidence="1" id="KW-1133">Transmembrane helix</keyword>
<name>A0ABU5CR49_9BACI</name>
<keyword evidence="1" id="KW-0812">Transmembrane</keyword>
<feature type="transmembrane region" description="Helical" evidence="1">
    <location>
        <begin position="673"/>
        <end position="700"/>
    </location>
</feature>
<feature type="transmembrane region" description="Helical" evidence="1">
    <location>
        <begin position="775"/>
        <end position="798"/>
    </location>
</feature>
<feature type="transmembrane region" description="Helical" evidence="1">
    <location>
        <begin position="554"/>
        <end position="576"/>
    </location>
</feature>
<evidence type="ECO:0000256" key="1">
    <source>
        <dbReference type="SAM" id="Phobius"/>
    </source>
</evidence>
<keyword evidence="3" id="KW-1185">Reference proteome</keyword>
<proteinExistence type="predicted"/>
<reference evidence="2 3" key="1">
    <citation type="submission" date="2023-10" db="EMBL/GenBank/DDBJ databases">
        <title>Virgibacillus soli CC-YMP-6 genome.</title>
        <authorList>
            <person name="Miliotis G."/>
            <person name="Sengupta P."/>
            <person name="Hameed A."/>
            <person name="Chuvochina M."/>
            <person name="Mcdonagh F."/>
            <person name="Simpson A.C."/>
            <person name="Singh N.K."/>
            <person name="Rekha P.D."/>
            <person name="Raman K."/>
            <person name="Hugenholtz P."/>
            <person name="Venkateswaran K."/>
        </authorList>
    </citation>
    <scope>NUCLEOTIDE SEQUENCE [LARGE SCALE GENOMIC DNA]</scope>
    <source>
        <strain evidence="2 3">CC-YMP-6</strain>
    </source>
</reference>
<keyword evidence="1" id="KW-0472">Membrane</keyword>
<sequence>MKKINIFSKKTMFMMSVILLLIISTVSYTMSTLADAHEQVKQDITDFSRGAYDILIRPPDARTEIEKQLNLIEENYLGIGDGGITIEEWQVIKNNPQVEFAAPVASIGLFTARERTWMIEKDKQHPKYFEVVNYTSDGVNTYENKDDIYLYDFGIDNLDLSVFPSSLSVDRDYLGYEADIATFVFPTSYHQVVAVDPTEEEKLTGYNLDKLTKKVMDPMAYKGGQYSIPIMGLKDIQVPVSFQLTIDDLGDISEEELMTWEDKLIGGSAHRTLYENPSSYYKFLEQYISKKRLHQEKVLELVPDDGLSPFEENLLYIDENMKLSSQGDMLSEEPGLLGGGHKIHGQRIGYRLSPVVYDWKDGNLSVKQTGIDEQFQAPTYRNIDMVEFYKLDEYNNATNDDDFVGFIENGKFSIKENAESLASAPLGIYGREMPHLASNPTVKLHPSAVPGSFITTPAHGLISIDYAEKIKGEAPIDAIRIKVAGITGYDKEAASLIRKLAKEWEDEGFTVDIVAGASVQDITVDVEGVGKIVQPFTTLGAADTVLSSWNMLQVAITILYGLVALTFIGFTFFNLLADRQKDEKLLARLGWSEKLIRQIRYKEGLLMIAPPIILVTVGFAIFGIWTGQWLPLTLTAVISSICILLFFLADRLQNKQQKIVKRQRKSMTFQNIWFYRFYLLASCIQLLLTTILTCFLPFFLLQHLETTTKTKLGTYVHGEIEGMFIFIIVLLYMLSLTTVYQSLSRLWKKRASEIQLFLYLGWEAKAIRTYFLREILFWAGVAAIFGWIVSLLFTTMMVPITAQTIIYGIVGWILILVIMLSGSIYSLHRAQVKGGKSIANSAS</sequence>
<dbReference type="Proteomes" id="UP001275315">
    <property type="component" value="Unassembled WGS sequence"/>
</dbReference>
<comment type="caution">
    <text evidence="2">The sequence shown here is derived from an EMBL/GenBank/DDBJ whole genome shotgun (WGS) entry which is preliminary data.</text>
</comment>
<evidence type="ECO:0008006" key="4">
    <source>
        <dbReference type="Google" id="ProtNLM"/>
    </source>
</evidence>
<feature type="transmembrane region" description="Helical" evidence="1">
    <location>
        <begin position="804"/>
        <end position="827"/>
    </location>
</feature>
<organism evidence="2 3">
    <name type="scientific">Paracerasibacillus soli</name>
    <dbReference type="NCBI Taxonomy" id="480284"/>
    <lineage>
        <taxon>Bacteria</taxon>
        <taxon>Bacillati</taxon>
        <taxon>Bacillota</taxon>
        <taxon>Bacilli</taxon>
        <taxon>Bacillales</taxon>
        <taxon>Bacillaceae</taxon>
        <taxon>Paracerasibacillus</taxon>
    </lineage>
</organism>
<evidence type="ECO:0000313" key="3">
    <source>
        <dbReference type="Proteomes" id="UP001275315"/>
    </source>
</evidence>
<protein>
    <recommendedName>
        <fullName evidence="4">ABC transporter permease</fullName>
    </recommendedName>
</protein>
<evidence type="ECO:0000313" key="2">
    <source>
        <dbReference type="EMBL" id="MDY0408838.1"/>
    </source>
</evidence>
<feature type="transmembrane region" description="Helical" evidence="1">
    <location>
        <begin position="720"/>
        <end position="740"/>
    </location>
</feature>
<feature type="transmembrane region" description="Helical" evidence="1">
    <location>
        <begin position="604"/>
        <end position="626"/>
    </location>
</feature>
<accession>A0ABU5CR49</accession>
<gene>
    <name evidence="2" type="ORF">RWD45_10105</name>
</gene>
<dbReference type="EMBL" id="JAWDIQ010000001">
    <property type="protein sequence ID" value="MDY0408838.1"/>
    <property type="molecule type" value="Genomic_DNA"/>
</dbReference>
<feature type="transmembrane region" description="Helical" evidence="1">
    <location>
        <begin position="632"/>
        <end position="652"/>
    </location>
</feature>
<dbReference type="RefSeq" id="WP_320379543.1">
    <property type="nucleotide sequence ID" value="NZ_JAWDIQ010000001.1"/>
</dbReference>